<dbReference type="Pfam" id="PF01267">
    <property type="entry name" value="F-actin_cap_A"/>
    <property type="match status" value="1"/>
</dbReference>
<dbReference type="GO" id="GO:0008290">
    <property type="term" value="C:F-actin capping protein complex"/>
    <property type="evidence" value="ECO:0007669"/>
    <property type="project" value="UniProtKB-UniRule"/>
</dbReference>
<dbReference type="GO" id="GO:0051015">
    <property type="term" value="F:actin filament binding"/>
    <property type="evidence" value="ECO:0007669"/>
    <property type="project" value="TreeGrafter"/>
</dbReference>
<dbReference type="PANTHER" id="PTHR10653">
    <property type="entry name" value="F-ACTIN-CAPPING PROTEIN SUBUNIT ALPHA"/>
    <property type="match status" value="1"/>
</dbReference>
<dbReference type="GO" id="GO:0030036">
    <property type="term" value="P:actin cytoskeleton organization"/>
    <property type="evidence" value="ECO:0007669"/>
    <property type="project" value="TreeGrafter"/>
</dbReference>
<proteinExistence type="inferred from homology"/>
<dbReference type="FunFam" id="3.90.1150.210:FF:000003">
    <property type="entry name" value="F-actin-capping protein subunit alpha"/>
    <property type="match status" value="1"/>
</dbReference>
<dbReference type="PRINTS" id="PR00191">
    <property type="entry name" value="FACTINCAPA"/>
</dbReference>
<keyword evidence="3 4" id="KW-0009">Actin-binding</keyword>
<comment type="function">
    <text evidence="4">F-actin-capping proteins bind in a Ca(2+)-independent manner to the fast growing ends of actin filaments (barbed end) thereby blocking the exchange of subunits at these ends. Unlike other capping proteins (such as gelsolin and severin), these proteins do not sever actin filaments.</text>
</comment>
<evidence type="ECO:0000256" key="1">
    <source>
        <dbReference type="ARBA" id="ARBA00010479"/>
    </source>
</evidence>
<evidence type="ECO:0000313" key="5">
    <source>
        <dbReference type="EMBL" id="KAG2373038.1"/>
    </source>
</evidence>
<dbReference type="SUPFAM" id="SSF90096">
    <property type="entry name" value="Subunits of heterodimeric actin filament capping protein Capz"/>
    <property type="match status" value="1"/>
</dbReference>
<dbReference type="Gene3D" id="3.30.1140.60">
    <property type="entry name" value="F-actin capping protein, alpha subunit"/>
    <property type="match status" value="1"/>
</dbReference>
<dbReference type="GO" id="GO:0030863">
    <property type="term" value="C:cortical cytoskeleton"/>
    <property type="evidence" value="ECO:0007669"/>
    <property type="project" value="TreeGrafter"/>
</dbReference>
<dbReference type="Gene3D" id="3.90.1150.210">
    <property type="entry name" value="F-actin capping protein, beta subunit"/>
    <property type="match status" value="1"/>
</dbReference>
<evidence type="ECO:0000313" key="6">
    <source>
        <dbReference type="Proteomes" id="UP000816034"/>
    </source>
</evidence>
<dbReference type="Proteomes" id="UP000816034">
    <property type="component" value="Unassembled WGS sequence"/>
</dbReference>
<dbReference type="InterPro" id="IPR042276">
    <property type="entry name" value="CapZ_alpha/beta_2"/>
</dbReference>
<accession>A0AA88KC72</accession>
<keyword evidence="6" id="KW-1185">Reference proteome</keyword>
<evidence type="ECO:0000256" key="2">
    <source>
        <dbReference type="ARBA" id="ARBA00022467"/>
    </source>
</evidence>
<dbReference type="GO" id="GO:0051016">
    <property type="term" value="P:barbed-end actin filament capping"/>
    <property type="evidence" value="ECO:0007669"/>
    <property type="project" value="UniProtKB-UniRule"/>
</dbReference>
<dbReference type="InterPro" id="IPR037282">
    <property type="entry name" value="CapZ_alpha/beta"/>
</dbReference>
<dbReference type="PANTHER" id="PTHR10653:SF0">
    <property type="entry name" value="F-ACTIN-CAPPING PROTEIN SUBUNIT ALPHA"/>
    <property type="match status" value="1"/>
</dbReference>
<dbReference type="RefSeq" id="XP_044542212.1">
    <property type="nucleotide sequence ID" value="XM_044688699.1"/>
</dbReference>
<dbReference type="AlphaFoldDB" id="A0AA88KC72"/>
<dbReference type="GeneID" id="68105338"/>
<keyword evidence="2 4" id="KW-0117">Actin capping</keyword>
<name>A0AA88KC72_NAELO</name>
<protein>
    <recommendedName>
        <fullName evidence="4">F-actin-capping protein subunit alpha</fullName>
    </recommendedName>
</protein>
<comment type="similarity">
    <text evidence="1 4">Belongs to the F-actin-capping protein alpha subunit family.</text>
</comment>
<evidence type="ECO:0000256" key="3">
    <source>
        <dbReference type="ARBA" id="ARBA00023203"/>
    </source>
</evidence>
<organism evidence="5 6">
    <name type="scientific">Naegleria lovaniensis</name>
    <name type="common">Amoeba</name>
    <dbReference type="NCBI Taxonomy" id="51637"/>
    <lineage>
        <taxon>Eukaryota</taxon>
        <taxon>Discoba</taxon>
        <taxon>Heterolobosea</taxon>
        <taxon>Tetramitia</taxon>
        <taxon>Eutetramitia</taxon>
        <taxon>Vahlkampfiidae</taxon>
        <taxon>Naegleria</taxon>
    </lineage>
</organism>
<comment type="subunit">
    <text evidence="4">Heterodimer of an alpha and a beta subunit.</text>
</comment>
<comment type="caution">
    <text evidence="5">The sequence shown here is derived from an EMBL/GenBank/DDBJ whole genome shotgun (WGS) entry which is preliminary data.</text>
</comment>
<dbReference type="EMBL" id="PYSW02000061">
    <property type="protein sequence ID" value="KAG2373038.1"/>
    <property type="molecule type" value="Genomic_DNA"/>
</dbReference>
<gene>
    <name evidence="5" type="ORF">C9374_012884</name>
</gene>
<evidence type="ECO:0000256" key="4">
    <source>
        <dbReference type="RuleBase" id="RU365077"/>
    </source>
</evidence>
<dbReference type="InterPro" id="IPR042489">
    <property type="entry name" value="CapZ_alpha_1"/>
</dbReference>
<dbReference type="InterPro" id="IPR002189">
    <property type="entry name" value="CapZ_alpha"/>
</dbReference>
<reference evidence="5 6" key="1">
    <citation type="journal article" date="2018" name="BMC Genomics">
        <title>The genome of Naegleria lovaniensis, the basis for a comparative approach to unravel pathogenicity factors of the human pathogenic amoeba N. fowleri.</title>
        <authorList>
            <person name="Liechti N."/>
            <person name="Schurch N."/>
            <person name="Bruggmann R."/>
            <person name="Wittwer M."/>
        </authorList>
    </citation>
    <scope>NUCLEOTIDE SEQUENCE [LARGE SCALE GENOMIC DNA]</scope>
    <source>
        <strain evidence="5 6">ATCC 30569</strain>
    </source>
</reference>
<sequence length="282" mass="31830">MSQLSPDETLRIVRHFLLSSPPGQFEDVLYDIRELVANDQLLNTGAFDIFRTYNVEQLIPVEVPNQTYKVILSKYNEVTPQTYLDPVSDQVLTVDHVKGQVTGVSPASSDILNNSLKQKKDKLVKAIQKYVDDHYLSGISSVFPSQRDDQKGELIICITASKFNDKNFWSGRWRSVYRVSFADDKVKVSGSMKVNCHYYENGNVQLNTSKEHAETVDGGDSFADNIVKMLVKAEGNFQTQIDTSCANLNETFKSLRRPLPMTKTLFDFASSQHKLAREFGGN</sequence>